<dbReference type="InterPro" id="IPR000801">
    <property type="entry name" value="Esterase-like"/>
</dbReference>
<dbReference type="PANTHER" id="PTHR48098">
    <property type="entry name" value="ENTEROCHELIN ESTERASE-RELATED"/>
    <property type="match status" value="1"/>
</dbReference>
<dbReference type="EMBL" id="JAKJSC010000001">
    <property type="protein sequence ID" value="MDE5416376.1"/>
    <property type="molecule type" value="Genomic_DNA"/>
</dbReference>
<name>A0ABT5VLR2_9BACT</name>
<accession>A0ABT5VLR2</accession>
<keyword evidence="2" id="KW-1185">Reference proteome</keyword>
<dbReference type="Pfam" id="PF00756">
    <property type="entry name" value="Esterase"/>
    <property type="match status" value="1"/>
</dbReference>
<dbReference type="Gene3D" id="3.40.50.1820">
    <property type="entry name" value="alpha/beta hydrolase"/>
    <property type="match status" value="1"/>
</dbReference>
<dbReference type="Proteomes" id="UP001528920">
    <property type="component" value="Unassembled WGS sequence"/>
</dbReference>
<evidence type="ECO:0000313" key="1">
    <source>
        <dbReference type="EMBL" id="MDE5416376.1"/>
    </source>
</evidence>
<reference evidence="1 2" key="1">
    <citation type="submission" date="2022-01" db="EMBL/GenBank/DDBJ databases">
        <title>Labilibaculum sp. nov, a marine bacterium isolated from Antarctica.</title>
        <authorList>
            <person name="Dai W."/>
        </authorList>
    </citation>
    <scope>NUCLEOTIDE SEQUENCE [LARGE SCALE GENOMIC DNA]</scope>
    <source>
        <strain evidence="1 2">DW002</strain>
    </source>
</reference>
<sequence length="271" mass="31123">MKMPFENIKQLTDFKQCAGEINISVFKSENRSWLPYFVYLPPNWSLEKNYPLVLFFHGQGGDEGTFNKYVNAEQLNEWILKGEIDPVVIAGVRGDNDRDNVQWFTEENEALFVGENDGEFIRYCQNKFKAGIKNENISIEGHSRGAAGAINYFLKYPNRFSSIVGMGYVSDYTLKANILLGKENLESLKQGKTPLLLEIGSEDSFVRNKQRRASFEIHQFLEEVAVDHSFEVLHGVEHGFDTFWNYYTDEGVINGLAHLKFHEKARKSNNV</sequence>
<dbReference type="InterPro" id="IPR050583">
    <property type="entry name" value="Mycobacterial_A85_antigen"/>
</dbReference>
<proteinExistence type="predicted"/>
<dbReference type="RefSeq" id="WP_275107718.1">
    <property type="nucleotide sequence ID" value="NZ_JAKJSC010000001.1"/>
</dbReference>
<protein>
    <submittedName>
        <fullName evidence="1">Esterase family protein</fullName>
    </submittedName>
</protein>
<organism evidence="1 2">
    <name type="scientific">Paralabilibaculum antarcticum</name>
    <dbReference type="NCBI Taxonomy" id="2912572"/>
    <lineage>
        <taxon>Bacteria</taxon>
        <taxon>Pseudomonadati</taxon>
        <taxon>Bacteroidota</taxon>
        <taxon>Bacteroidia</taxon>
        <taxon>Marinilabiliales</taxon>
        <taxon>Marinifilaceae</taxon>
        <taxon>Paralabilibaculum</taxon>
    </lineage>
</organism>
<gene>
    <name evidence="1" type="ORF">L3049_00050</name>
</gene>
<dbReference type="SUPFAM" id="SSF53474">
    <property type="entry name" value="alpha/beta-Hydrolases"/>
    <property type="match status" value="1"/>
</dbReference>
<comment type="caution">
    <text evidence="1">The sequence shown here is derived from an EMBL/GenBank/DDBJ whole genome shotgun (WGS) entry which is preliminary data.</text>
</comment>
<dbReference type="InterPro" id="IPR029058">
    <property type="entry name" value="AB_hydrolase_fold"/>
</dbReference>
<evidence type="ECO:0000313" key="2">
    <source>
        <dbReference type="Proteomes" id="UP001528920"/>
    </source>
</evidence>